<dbReference type="InterPro" id="IPR036388">
    <property type="entry name" value="WH-like_DNA-bd_sf"/>
</dbReference>
<evidence type="ECO:0000313" key="6">
    <source>
        <dbReference type="EMBL" id="MXG88016.1"/>
    </source>
</evidence>
<dbReference type="Pfam" id="PF03466">
    <property type="entry name" value="LysR_substrate"/>
    <property type="match status" value="1"/>
</dbReference>
<dbReference type="PRINTS" id="PR00039">
    <property type="entry name" value="HTHLYSR"/>
</dbReference>
<dbReference type="GO" id="GO:0003677">
    <property type="term" value="F:DNA binding"/>
    <property type="evidence" value="ECO:0007669"/>
    <property type="project" value="UniProtKB-KW"/>
</dbReference>
<dbReference type="Gene3D" id="3.40.190.10">
    <property type="entry name" value="Periplasmic binding protein-like II"/>
    <property type="match status" value="2"/>
</dbReference>
<evidence type="ECO:0000313" key="7">
    <source>
        <dbReference type="Proteomes" id="UP000473325"/>
    </source>
</evidence>
<keyword evidence="7" id="KW-1185">Reference proteome</keyword>
<keyword evidence="4" id="KW-0804">Transcription</keyword>
<protein>
    <submittedName>
        <fullName evidence="6">LysR family transcriptional regulator</fullName>
    </submittedName>
</protein>
<dbReference type="AlphaFoldDB" id="A0A6L7ER04"/>
<proteinExistence type="inferred from homology"/>
<evidence type="ECO:0000256" key="4">
    <source>
        <dbReference type="ARBA" id="ARBA00023163"/>
    </source>
</evidence>
<reference evidence="6 7" key="1">
    <citation type="submission" date="2019-12" db="EMBL/GenBank/DDBJ databases">
        <authorList>
            <person name="Kun Z."/>
        </authorList>
    </citation>
    <scope>NUCLEOTIDE SEQUENCE [LARGE SCALE GENOMIC DNA]</scope>
    <source>
        <strain evidence="6 7">YIM 123512</strain>
    </source>
</reference>
<organism evidence="6 7">
    <name type="scientific">Nocardioides flavescens</name>
    <dbReference type="NCBI Taxonomy" id="2691959"/>
    <lineage>
        <taxon>Bacteria</taxon>
        <taxon>Bacillati</taxon>
        <taxon>Actinomycetota</taxon>
        <taxon>Actinomycetes</taxon>
        <taxon>Propionibacteriales</taxon>
        <taxon>Nocardioidaceae</taxon>
        <taxon>Nocardioides</taxon>
    </lineage>
</organism>
<accession>A0A6L7ER04</accession>
<keyword evidence="2" id="KW-0805">Transcription regulation</keyword>
<dbReference type="SUPFAM" id="SSF46785">
    <property type="entry name" value="Winged helix' DNA-binding domain"/>
    <property type="match status" value="1"/>
</dbReference>
<dbReference type="EMBL" id="WUEK01000001">
    <property type="protein sequence ID" value="MXG88016.1"/>
    <property type="molecule type" value="Genomic_DNA"/>
</dbReference>
<dbReference type="InterPro" id="IPR036390">
    <property type="entry name" value="WH_DNA-bd_sf"/>
</dbReference>
<dbReference type="PROSITE" id="PS50931">
    <property type="entry name" value="HTH_LYSR"/>
    <property type="match status" value="1"/>
</dbReference>
<dbReference type="GO" id="GO:0005829">
    <property type="term" value="C:cytosol"/>
    <property type="evidence" value="ECO:0007669"/>
    <property type="project" value="TreeGrafter"/>
</dbReference>
<evidence type="ECO:0000256" key="3">
    <source>
        <dbReference type="ARBA" id="ARBA00023125"/>
    </source>
</evidence>
<dbReference type="GO" id="GO:0003700">
    <property type="term" value="F:DNA-binding transcription factor activity"/>
    <property type="evidence" value="ECO:0007669"/>
    <property type="project" value="InterPro"/>
</dbReference>
<keyword evidence="3" id="KW-0238">DNA-binding</keyword>
<dbReference type="PANTHER" id="PTHR30419">
    <property type="entry name" value="HTH-TYPE TRANSCRIPTIONAL REGULATOR YBHD"/>
    <property type="match status" value="1"/>
</dbReference>
<name>A0A6L7ER04_9ACTN</name>
<sequence>MLVRDLAWLVRLAETGHVTDAAASLGTTQPTLSRALARIEEELGSALFVRTPHGVRPTPAGALAVEAAQAVTARWTRLVDELAALRDPDSGTVRLAFLDSIATSLVPGLLRDFHAHAPATRVLLSQEPAHEILDDLDSGAADLAVTSFGVDERFGWHPLAEERLVVVVPPTHRFAGRRRLALADLEGEELVTTPVGFGFRTLVDSLLSTAGVSLPISFESQDLATITGLVAAGLGIAVVPEPFAGQSGTVGIALRAPGARRTIGLAWSRRRVLPAPAERLRAFVVARAEGSGAEYAPGP</sequence>
<dbReference type="FunFam" id="1.10.10.10:FF:000001">
    <property type="entry name" value="LysR family transcriptional regulator"/>
    <property type="match status" value="1"/>
</dbReference>
<dbReference type="Gene3D" id="1.10.10.10">
    <property type="entry name" value="Winged helix-like DNA-binding domain superfamily/Winged helix DNA-binding domain"/>
    <property type="match status" value="1"/>
</dbReference>
<evidence type="ECO:0000256" key="1">
    <source>
        <dbReference type="ARBA" id="ARBA00009437"/>
    </source>
</evidence>
<comment type="caution">
    <text evidence="6">The sequence shown here is derived from an EMBL/GenBank/DDBJ whole genome shotgun (WGS) entry which is preliminary data.</text>
</comment>
<evidence type="ECO:0000259" key="5">
    <source>
        <dbReference type="PROSITE" id="PS50931"/>
    </source>
</evidence>
<dbReference type="PANTHER" id="PTHR30419:SF28">
    <property type="entry name" value="HTH-TYPE TRANSCRIPTIONAL REGULATOR BSDA"/>
    <property type="match status" value="1"/>
</dbReference>
<dbReference type="InterPro" id="IPR050950">
    <property type="entry name" value="HTH-type_LysR_regulators"/>
</dbReference>
<dbReference type="Pfam" id="PF00126">
    <property type="entry name" value="HTH_1"/>
    <property type="match status" value="1"/>
</dbReference>
<evidence type="ECO:0000256" key="2">
    <source>
        <dbReference type="ARBA" id="ARBA00023015"/>
    </source>
</evidence>
<gene>
    <name evidence="6" type="ORF">GRQ65_00450</name>
</gene>
<dbReference type="InterPro" id="IPR005119">
    <property type="entry name" value="LysR_subst-bd"/>
</dbReference>
<dbReference type="RefSeq" id="WP_160874069.1">
    <property type="nucleotide sequence ID" value="NZ_WUEK01000001.1"/>
</dbReference>
<comment type="similarity">
    <text evidence="1">Belongs to the LysR transcriptional regulatory family.</text>
</comment>
<dbReference type="Proteomes" id="UP000473325">
    <property type="component" value="Unassembled WGS sequence"/>
</dbReference>
<dbReference type="SUPFAM" id="SSF53850">
    <property type="entry name" value="Periplasmic binding protein-like II"/>
    <property type="match status" value="1"/>
</dbReference>
<feature type="domain" description="HTH lysR-type" evidence="5">
    <location>
        <begin position="1"/>
        <end position="58"/>
    </location>
</feature>
<dbReference type="InterPro" id="IPR000847">
    <property type="entry name" value="LysR_HTH_N"/>
</dbReference>